<protein>
    <recommendedName>
        <fullName evidence="4">Leucine-rich repeat domain, L domain-like protein</fullName>
    </recommendedName>
</protein>
<dbReference type="EMBL" id="MNCJ02000327">
    <property type="protein sequence ID" value="KAF5776728.1"/>
    <property type="molecule type" value="Genomic_DNA"/>
</dbReference>
<name>A0A9K3HEP8_HELAN</name>
<evidence type="ECO:0000313" key="2">
    <source>
        <dbReference type="EMBL" id="KAF5776728.1"/>
    </source>
</evidence>
<reference evidence="2" key="2">
    <citation type="submission" date="2020-06" db="EMBL/GenBank/DDBJ databases">
        <title>Helianthus annuus Genome sequencing and assembly Release 2.</title>
        <authorList>
            <person name="Gouzy J."/>
            <person name="Langlade N."/>
            <person name="Munos S."/>
        </authorList>
    </citation>
    <scope>NUCLEOTIDE SEQUENCE</scope>
    <source>
        <tissue evidence="2">Leaves</tissue>
    </source>
</reference>
<reference evidence="2" key="1">
    <citation type="journal article" date="2017" name="Nature">
        <title>The sunflower genome provides insights into oil metabolism, flowering and Asterid evolution.</title>
        <authorList>
            <person name="Badouin H."/>
            <person name="Gouzy J."/>
            <person name="Grassa C.J."/>
            <person name="Murat F."/>
            <person name="Staton S.E."/>
            <person name="Cottret L."/>
            <person name="Lelandais-Briere C."/>
            <person name="Owens G.L."/>
            <person name="Carrere S."/>
            <person name="Mayjonade B."/>
            <person name="Legrand L."/>
            <person name="Gill N."/>
            <person name="Kane N.C."/>
            <person name="Bowers J.E."/>
            <person name="Hubner S."/>
            <person name="Bellec A."/>
            <person name="Berard A."/>
            <person name="Berges H."/>
            <person name="Blanchet N."/>
            <person name="Boniface M.C."/>
            <person name="Brunel D."/>
            <person name="Catrice O."/>
            <person name="Chaidir N."/>
            <person name="Claudel C."/>
            <person name="Donnadieu C."/>
            <person name="Faraut T."/>
            <person name="Fievet G."/>
            <person name="Helmstetter N."/>
            <person name="King M."/>
            <person name="Knapp S.J."/>
            <person name="Lai Z."/>
            <person name="Le Paslier M.C."/>
            <person name="Lippi Y."/>
            <person name="Lorenzon L."/>
            <person name="Mandel J.R."/>
            <person name="Marage G."/>
            <person name="Marchand G."/>
            <person name="Marquand E."/>
            <person name="Bret-Mestries E."/>
            <person name="Morien E."/>
            <person name="Nambeesan S."/>
            <person name="Nguyen T."/>
            <person name="Pegot-Espagnet P."/>
            <person name="Pouilly N."/>
            <person name="Raftis F."/>
            <person name="Sallet E."/>
            <person name="Schiex T."/>
            <person name="Thomas J."/>
            <person name="Vandecasteele C."/>
            <person name="Vares D."/>
            <person name="Vear F."/>
            <person name="Vautrin S."/>
            <person name="Crespi M."/>
            <person name="Mangin B."/>
            <person name="Burke J.M."/>
            <person name="Salse J."/>
            <person name="Munos S."/>
            <person name="Vincourt P."/>
            <person name="Rieseberg L.H."/>
            <person name="Langlade N.B."/>
        </authorList>
    </citation>
    <scope>NUCLEOTIDE SEQUENCE</scope>
    <source>
        <tissue evidence="2">Leaves</tissue>
    </source>
</reference>
<proteinExistence type="predicted"/>
<gene>
    <name evidence="2" type="ORF">HanXRQr2_Chr12g0527521</name>
</gene>
<feature type="chain" id="PRO_5039915779" description="Leucine-rich repeat domain, L domain-like protein" evidence="1">
    <location>
        <begin position="24"/>
        <end position="158"/>
    </location>
</feature>
<evidence type="ECO:0008006" key="4">
    <source>
        <dbReference type="Google" id="ProtNLM"/>
    </source>
</evidence>
<evidence type="ECO:0000313" key="3">
    <source>
        <dbReference type="Proteomes" id="UP000215914"/>
    </source>
</evidence>
<dbReference type="AlphaFoldDB" id="A0A9K3HEP8"/>
<organism evidence="2 3">
    <name type="scientific">Helianthus annuus</name>
    <name type="common">Common sunflower</name>
    <dbReference type="NCBI Taxonomy" id="4232"/>
    <lineage>
        <taxon>Eukaryota</taxon>
        <taxon>Viridiplantae</taxon>
        <taxon>Streptophyta</taxon>
        <taxon>Embryophyta</taxon>
        <taxon>Tracheophyta</taxon>
        <taxon>Spermatophyta</taxon>
        <taxon>Magnoliopsida</taxon>
        <taxon>eudicotyledons</taxon>
        <taxon>Gunneridae</taxon>
        <taxon>Pentapetalae</taxon>
        <taxon>asterids</taxon>
        <taxon>campanulids</taxon>
        <taxon>Asterales</taxon>
        <taxon>Asteraceae</taxon>
        <taxon>Asteroideae</taxon>
        <taxon>Heliantheae alliance</taxon>
        <taxon>Heliantheae</taxon>
        <taxon>Helianthus</taxon>
    </lineage>
</organism>
<evidence type="ECO:0000256" key="1">
    <source>
        <dbReference type="SAM" id="SignalP"/>
    </source>
</evidence>
<accession>A0A9K3HEP8</accession>
<dbReference type="Proteomes" id="UP000215914">
    <property type="component" value="Unassembled WGS sequence"/>
</dbReference>
<comment type="caution">
    <text evidence="2">The sequence shown here is derived from an EMBL/GenBank/DDBJ whole genome shotgun (WGS) entry which is preliminary data.</text>
</comment>
<dbReference type="Gramene" id="mRNA:HanXRQr2_Chr12g0527521">
    <property type="protein sequence ID" value="CDS:HanXRQr2_Chr12g0527521.1"/>
    <property type="gene ID" value="HanXRQr2_Chr12g0527521"/>
</dbReference>
<keyword evidence="3" id="KW-1185">Reference proteome</keyword>
<keyword evidence="1" id="KW-0732">Signal</keyword>
<sequence>MSIFTTLLLSVTFVINIPQGVIRTYGGSWVWDLSAQDAAAEVSFCAVCSGTVAADPPSNGCHLYSLGGSVMLRGYRGLNNFRPFTLERLVKPCDVYDLRTLRFVSLGSSSGLGLLQRFLLRNNFARRLFHRLLNVLLSRPKRLDNKLGFLRFWLFGLL</sequence>
<feature type="signal peptide" evidence="1">
    <location>
        <begin position="1"/>
        <end position="23"/>
    </location>
</feature>